<dbReference type="Gene3D" id="3.40.50.720">
    <property type="entry name" value="NAD(P)-binding Rossmann-like Domain"/>
    <property type="match status" value="1"/>
</dbReference>
<keyword evidence="3" id="KW-1185">Reference proteome</keyword>
<proteinExistence type="predicted"/>
<reference evidence="2 3" key="1">
    <citation type="submission" date="2019-04" db="EMBL/GenBank/DDBJ databases">
        <title>Fungal friends and foes A comparative genomics study of 23 Aspergillus species from section Flavi.</title>
        <authorList>
            <consortium name="DOE Joint Genome Institute"/>
            <person name="Kjaerbolling I."/>
            <person name="Vesth T.C."/>
            <person name="Frisvad J.C."/>
            <person name="Nybo J.L."/>
            <person name="Theobald S."/>
            <person name="Kildgaard S."/>
            <person name="Petersen T.I."/>
            <person name="Kuo A."/>
            <person name="Sato A."/>
            <person name="Lyhne E.K."/>
            <person name="Kogle M.E."/>
            <person name="Wiebenga A."/>
            <person name="Kun R.S."/>
            <person name="Lubbers R.J."/>
            <person name="Makela M.R."/>
            <person name="Barry K."/>
            <person name="Chovatia M."/>
            <person name="Clum A."/>
            <person name="Daum C."/>
            <person name="Haridas S."/>
            <person name="He G."/>
            <person name="LaButti K."/>
            <person name="Lipzen A."/>
            <person name="Mondo S."/>
            <person name="Pangilinan J."/>
            <person name="Riley R."/>
            <person name="Salamov A."/>
            <person name="Simmons B.A."/>
            <person name="Magnuson J.K."/>
            <person name="Henrissat B."/>
            <person name="Mortensen U.H."/>
            <person name="Larsen T.O."/>
            <person name="De vries R.P."/>
            <person name="Grigoriev I.V."/>
            <person name="Machida M."/>
            <person name="Baker S.E."/>
            <person name="Andersen M.R."/>
        </authorList>
    </citation>
    <scope>NUCLEOTIDE SEQUENCE [LARGE SCALE GENOMIC DNA]</scope>
    <source>
        <strain evidence="2 3">CBS 117618</strain>
    </source>
</reference>
<dbReference type="PANTHER" id="PTHR45033">
    <property type="match status" value="1"/>
</dbReference>
<dbReference type="SUPFAM" id="SSF50129">
    <property type="entry name" value="GroES-like"/>
    <property type="match status" value="1"/>
</dbReference>
<gene>
    <name evidence="2" type="ORF">BDV34DRAFT_226698</name>
</gene>
<dbReference type="InterPro" id="IPR020843">
    <property type="entry name" value="ER"/>
</dbReference>
<protein>
    <recommendedName>
        <fullName evidence="1">Enoyl reductase (ER) domain-containing protein</fullName>
    </recommendedName>
</protein>
<dbReference type="VEuPathDB" id="FungiDB:BDV34DRAFT_226698"/>
<dbReference type="SUPFAM" id="SSF51735">
    <property type="entry name" value="NAD(P)-binding Rossmann-fold domains"/>
    <property type="match status" value="1"/>
</dbReference>
<accession>A0A5N6DGM3</accession>
<dbReference type="Pfam" id="PF00107">
    <property type="entry name" value="ADH_zinc_N"/>
    <property type="match status" value="1"/>
</dbReference>
<dbReference type="PANTHER" id="PTHR45033:SF2">
    <property type="entry name" value="ZINC-TYPE ALCOHOL DEHYDROGENASE-LIKE PROTEIN C1773.06C"/>
    <property type="match status" value="1"/>
</dbReference>
<evidence type="ECO:0000259" key="1">
    <source>
        <dbReference type="SMART" id="SM00829"/>
    </source>
</evidence>
<dbReference type="AlphaFoldDB" id="A0A5N6DGM3"/>
<evidence type="ECO:0000313" key="3">
    <source>
        <dbReference type="Proteomes" id="UP000326532"/>
    </source>
</evidence>
<dbReference type="Gene3D" id="3.90.180.10">
    <property type="entry name" value="Medium-chain alcohol dehydrogenases, catalytic domain"/>
    <property type="match status" value="1"/>
</dbReference>
<dbReference type="InterPro" id="IPR013149">
    <property type="entry name" value="ADH-like_C"/>
</dbReference>
<dbReference type="InterPro" id="IPR011032">
    <property type="entry name" value="GroES-like_sf"/>
</dbReference>
<dbReference type="InterPro" id="IPR036291">
    <property type="entry name" value="NAD(P)-bd_dom_sf"/>
</dbReference>
<sequence length="246" mass="26642">MKQWQVKLLQGADSLQPAEVATAQSGGYDFLVKFNAASLNYRDIMIVNVSMMSSLTGKQRTHKRGIEHVGFGYQAWNRSWEEVVKLGSSTYDGVVRQYDVFNEQASVEIPSNLSCREAVAIPCAAVTAWNALYKGPYKIVPGNTVLTQGTGGVSIFALQFAKIGGAEVIATTSNAEKAARLKAEGADHAINYKEDPRGCQEGPYAGHHTTSTAIIRGILVGSRQLNEAINTATEINNLHPVIESRV</sequence>
<feature type="domain" description="Enoyl reductase (ER)" evidence="1">
    <location>
        <begin position="11"/>
        <end position="231"/>
    </location>
</feature>
<dbReference type="GO" id="GO:0016491">
    <property type="term" value="F:oxidoreductase activity"/>
    <property type="evidence" value="ECO:0007669"/>
    <property type="project" value="InterPro"/>
</dbReference>
<dbReference type="SMART" id="SM00829">
    <property type="entry name" value="PKS_ER"/>
    <property type="match status" value="1"/>
</dbReference>
<dbReference type="Proteomes" id="UP000326532">
    <property type="component" value="Unassembled WGS sequence"/>
</dbReference>
<dbReference type="EMBL" id="ML734983">
    <property type="protein sequence ID" value="KAB8204139.1"/>
    <property type="molecule type" value="Genomic_DNA"/>
</dbReference>
<name>A0A5N6DGM3_ASPPA</name>
<organism evidence="2 3">
    <name type="scientific">Aspergillus parasiticus</name>
    <dbReference type="NCBI Taxonomy" id="5067"/>
    <lineage>
        <taxon>Eukaryota</taxon>
        <taxon>Fungi</taxon>
        <taxon>Dikarya</taxon>
        <taxon>Ascomycota</taxon>
        <taxon>Pezizomycotina</taxon>
        <taxon>Eurotiomycetes</taxon>
        <taxon>Eurotiomycetidae</taxon>
        <taxon>Eurotiales</taxon>
        <taxon>Aspergillaceae</taxon>
        <taxon>Aspergillus</taxon>
        <taxon>Aspergillus subgen. Circumdati</taxon>
    </lineage>
</organism>
<evidence type="ECO:0000313" key="2">
    <source>
        <dbReference type="EMBL" id="KAB8204139.1"/>
    </source>
</evidence>
<dbReference type="InterPro" id="IPR052711">
    <property type="entry name" value="Zinc_ADH-like"/>
</dbReference>